<feature type="transmembrane region" description="Helical" evidence="12">
    <location>
        <begin position="271"/>
        <end position="296"/>
    </location>
</feature>
<dbReference type="Proteomes" id="UP000199072">
    <property type="component" value="Unassembled WGS sequence"/>
</dbReference>
<dbReference type="GO" id="GO:0005886">
    <property type="term" value="C:plasma membrane"/>
    <property type="evidence" value="ECO:0007669"/>
    <property type="project" value="UniProtKB-SubCell"/>
</dbReference>
<dbReference type="PROSITE" id="PS50283">
    <property type="entry name" value="NA_SOLUT_SYMP_3"/>
    <property type="match status" value="1"/>
</dbReference>
<feature type="transmembrane region" description="Helical" evidence="12">
    <location>
        <begin position="513"/>
        <end position="530"/>
    </location>
</feature>
<dbReference type="PANTHER" id="PTHR42985:SF40">
    <property type="entry name" value="LD47995P-RELATED"/>
    <property type="match status" value="1"/>
</dbReference>
<evidence type="ECO:0000256" key="11">
    <source>
        <dbReference type="RuleBase" id="RU362091"/>
    </source>
</evidence>
<keyword evidence="5 12" id="KW-0812">Transmembrane</keyword>
<reference evidence="13 14" key="1">
    <citation type="submission" date="2016-10" db="EMBL/GenBank/DDBJ databases">
        <authorList>
            <person name="de Groot N.N."/>
        </authorList>
    </citation>
    <scope>NUCLEOTIDE SEQUENCE [LARGE SCALE GENOMIC DNA]</scope>
    <source>
        <strain evidence="13 14">47C3B</strain>
    </source>
</reference>
<evidence type="ECO:0000256" key="12">
    <source>
        <dbReference type="SAM" id="Phobius"/>
    </source>
</evidence>
<feature type="transmembrane region" description="Helical" evidence="12">
    <location>
        <begin position="42"/>
        <end position="62"/>
    </location>
</feature>
<comment type="similarity">
    <text evidence="2 11">Belongs to the sodium:solute symporter (SSF) (TC 2.A.21) family.</text>
</comment>
<keyword evidence="10" id="KW-0739">Sodium transport</keyword>
<organism evidence="13 14">
    <name type="scientific">Mucilaginibacter pineti</name>
    <dbReference type="NCBI Taxonomy" id="1391627"/>
    <lineage>
        <taxon>Bacteria</taxon>
        <taxon>Pseudomonadati</taxon>
        <taxon>Bacteroidota</taxon>
        <taxon>Sphingobacteriia</taxon>
        <taxon>Sphingobacteriales</taxon>
        <taxon>Sphingobacteriaceae</taxon>
        <taxon>Mucilaginibacter</taxon>
    </lineage>
</organism>
<keyword evidence="8" id="KW-0406">Ion transport</keyword>
<evidence type="ECO:0000256" key="3">
    <source>
        <dbReference type="ARBA" id="ARBA00022448"/>
    </source>
</evidence>
<dbReference type="AlphaFoldDB" id="A0A1G7DPA4"/>
<protein>
    <submittedName>
        <fullName evidence="13">Transporter, SSS family</fullName>
    </submittedName>
</protein>
<sequence>MSLIDWIVLGLTLFGIVGYGIYKSGSNKNIDQFLMGNRSLPWYHVGLSVMATQASAITFLSAPGQAYSDGMSFVQFYFGLPLAMIVLCITFVPIFHRLKVFTAYEFLEQRFDLKTRALTSFLFLVQRGLSTGVTIYAPSIILSTILNINTVYTTLFIGGLVIFYTVYGGSKAVSYTQLLQMSIIFAGMFMAGILVVSLLPAGVGFTHALKMAGKLGRMNVIDWKFDLSNRYNIWSGVIGGFFLQLSYFGTDQSQVGRYLTGSSVGQSRLGLIMNGLIKIPMQFMILLIGVLVFAFYQFNRPPIFFNNYEVSKIKQSGYANQYNQLDKQYTTAFEQRKTKANDLIKALDSKDVAQIDNAQQALKQADKQAGGIRKQAIGLMRKNNANADSNDTNYVFLTFVTQYLPKGLVGLLIAIIFLASMGSTASALNSLASTSVVDIYKRIINPGASEKNYLNASRLATIFWGVICIGMALYANRVGNLLEAVNQLGSYIYGTILGVFVVAFYLRKINGTSVFIGAIITECIILYLGLNKIVAYLWLNAIGCMLVIVVAFIINKIIQQKSPAVEPGV</sequence>
<dbReference type="RefSeq" id="WP_091150358.1">
    <property type="nucleotide sequence ID" value="NZ_FNAI01000007.1"/>
</dbReference>
<evidence type="ECO:0000256" key="7">
    <source>
        <dbReference type="ARBA" id="ARBA00023053"/>
    </source>
</evidence>
<evidence type="ECO:0000256" key="10">
    <source>
        <dbReference type="ARBA" id="ARBA00023201"/>
    </source>
</evidence>
<feature type="transmembrane region" description="Helical" evidence="12">
    <location>
        <begin position="536"/>
        <end position="554"/>
    </location>
</feature>
<dbReference type="GO" id="GO:0015293">
    <property type="term" value="F:symporter activity"/>
    <property type="evidence" value="ECO:0007669"/>
    <property type="project" value="TreeGrafter"/>
</dbReference>
<evidence type="ECO:0000256" key="6">
    <source>
        <dbReference type="ARBA" id="ARBA00022989"/>
    </source>
</evidence>
<dbReference type="CDD" id="cd11494">
    <property type="entry name" value="SLC5sbd_NIS-like_u2"/>
    <property type="match status" value="1"/>
</dbReference>
<evidence type="ECO:0000256" key="5">
    <source>
        <dbReference type="ARBA" id="ARBA00022692"/>
    </source>
</evidence>
<feature type="transmembrane region" description="Helical" evidence="12">
    <location>
        <begin position="488"/>
        <end position="506"/>
    </location>
</feature>
<evidence type="ECO:0000256" key="9">
    <source>
        <dbReference type="ARBA" id="ARBA00023136"/>
    </source>
</evidence>
<keyword evidence="7" id="KW-0915">Sodium</keyword>
<name>A0A1G7DPA4_9SPHI</name>
<feature type="transmembrane region" description="Helical" evidence="12">
    <location>
        <begin position="6"/>
        <end position="22"/>
    </location>
</feature>
<keyword evidence="14" id="KW-1185">Reference proteome</keyword>
<dbReference type="InterPro" id="IPR051163">
    <property type="entry name" value="Sodium:Solute_Symporter_SSF"/>
</dbReference>
<evidence type="ECO:0000313" key="13">
    <source>
        <dbReference type="EMBL" id="SDE53322.1"/>
    </source>
</evidence>
<keyword evidence="9 12" id="KW-0472">Membrane</keyword>
<keyword evidence="3" id="KW-0813">Transport</keyword>
<feature type="transmembrane region" description="Helical" evidence="12">
    <location>
        <begin position="144"/>
        <end position="166"/>
    </location>
</feature>
<accession>A0A1G7DPA4</accession>
<dbReference type="OrthoDB" id="9803597at2"/>
<evidence type="ECO:0000256" key="8">
    <source>
        <dbReference type="ARBA" id="ARBA00023065"/>
    </source>
</evidence>
<evidence type="ECO:0000256" key="2">
    <source>
        <dbReference type="ARBA" id="ARBA00006434"/>
    </source>
</evidence>
<keyword evidence="6 12" id="KW-1133">Transmembrane helix</keyword>
<dbReference type="EMBL" id="FNAI01000007">
    <property type="protein sequence ID" value="SDE53322.1"/>
    <property type="molecule type" value="Genomic_DNA"/>
</dbReference>
<feature type="transmembrane region" description="Helical" evidence="12">
    <location>
        <begin position="178"/>
        <end position="201"/>
    </location>
</feature>
<evidence type="ECO:0000256" key="1">
    <source>
        <dbReference type="ARBA" id="ARBA00004651"/>
    </source>
</evidence>
<dbReference type="InterPro" id="IPR038377">
    <property type="entry name" value="Na/Glc_symporter_sf"/>
</dbReference>
<dbReference type="STRING" id="1391627.SAMN05216464_10764"/>
<evidence type="ECO:0000256" key="4">
    <source>
        <dbReference type="ARBA" id="ARBA00022475"/>
    </source>
</evidence>
<feature type="transmembrane region" description="Helical" evidence="12">
    <location>
        <begin position="74"/>
        <end position="96"/>
    </location>
</feature>
<dbReference type="Gene3D" id="1.20.1730.10">
    <property type="entry name" value="Sodium/glucose cotransporter"/>
    <property type="match status" value="1"/>
</dbReference>
<dbReference type="InterPro" id="IPR001734">
    <property type="entry name" value="Na/solute_symporter"/>
</dbReference>
<evidence type="ECO:0000313" key="14">
    <source>
        <dbReference type="Proteomes" id="UP000199072"/>
    </source>
</evidence>
<dbReference type="Pfam" id="PF00474">
    <property type="entry name" value="SSF"/>
    <property type="match status" value="2"/>
</dbReference>
<keyword evidence="4" id="KW-1003">Cell membrane</keyword>
<comment type="subcellular location">
    <subcellularLocation>
        <location evidence="1">Cell membrane</location>
        <topology evidence="1">Multi-pass membrane protein</topology>
    </subcellularLocation>
</comment>
<gene>
    <name evidence="13" type="ORF">SAMN05216464_10764</name>
</gene>
<feature type="transmembrane region" description="Helical" evidence="12">
    <location>
        <begin position="453"/>
        <end position="476"/>
    </location>
</feature>
<proteinExistence type="inferred from homology"/>
<dbReference type="PANTHER" id="PTHR42985">
    <property type="entry name" value="SODIUM-COUPLED MONOCARBOXYLATE TRANSPORTER"/>
    <property type="match status" value="1"/>
</dbReference>
<feature type="transmembrane region" description="Helical" evidence="12">
    <location>
        <begin position="408"/>
        <end position="432"/>
    </location>
</feature>
<dbReference type="GO" id="GO:0006814">
    <property type="term" value="P:sodium ion transport"/>
    <property type="evidence" value="ECO:0007669"/>
    <property type="project" value="UniProtKB-KW"/>
</dbReference>